<evidence type="ECO:0000259" key="1">
    <source>
        <dbReference type="PROSITE" id="PS51534"/>
    </source>
</evidence>
<evidence type="ECO:0000313" key="2">
    <source>
        <dbReference type="EMBL" id="MBB5725025.1"/>
    </source>
</evidence>
<dbReference type="InterPro" id="IPR013568">
    <property type="entry name" value="SEFIR_dom"/>
</dbReference>
<dbReference type="Proteomes" id="UP000560131">
    <property type="component" value="Unassembled WGS sequence"/>
</dbReference>
<dbReference type="RefSeq" id="WP_184033711.1">
    <property type="nucleotide sequence ID" value="NZ_BAABAR010000007.1"/>
</dbReference>
<name>A0ABR6N2L2_9SPHN</name>
<protein>
    <recommendedName>
        <fullName evidence="1">SEFIR domain-containing protein</fullName>
    </recommendedName>
</protein>
<keyword evidence="3" id="KW-1185">Reference proteome</keyword>
<accession>A0ABR6N2L2</accession>
<organism evidence="2 3">
    <name type="scientific">Sphingomonas endophytica</name>
    <dbReference type="NCBI Taxonomy" id="869719"/>
    <lineage>
        <taxon>Bacteria</taxon>
        <taxon>Pseudomonadati</taxon>
        <taxon>Pseudomonadota</taxon>
        <taxon>Alphaproteobacteria</taxon>
        <taxon>Sphingomonadales</taxon>
        <taxon>Sphingomonadaceae</taxon>
        <taxon>Sphingomonas</taxon>
    </lineage>
</organism>
<dbReference type="EMBL" id="JACIJN010000002">
    <property type="protein sequence ID" value="MBB5725025.1"/>
    <property type="molecule type" value="Genomic_DNA"/>
</dbReference>
<dbReference type="Gene3D" id="3.40.50.10140">
    <property type="entry name" value="Toll/interleukin-1 receptor homology (TIR) domain"/>
    <property type="match status" value="1"/>
</dbReference>
<dbReference type="SUPFAM" id="SSF52200">
    <property type="entry name" value="Toll/Interleukin receptor TIR domain"/>
    <property type="match status" value="1"/>
</dbReference>
<sequence length="482" mass="54901">MSVEPAARVRAFISYSWSTPAHEDWVLSLATRLREDGIDAILDKWELQPGRDPIVFMEQMVTRPDVTKVLMICDRLYKEKADGREGGVGKETQILTAQIYDKASEDKFAALITEKDADGKAFTPAYYHSRQYIDFSDPVRHEERYQELLRWLYNWPQHKKPAIGSTPSFINEPESFSTATTSKMKQAEQFIKADLPQAGGSIADFSDSLLDELVGLRPDTASDGQWDQIVIDSAEKMRPALRNLVQLVAAEARYAGKNFARFIKLFERMGSLMYRPPEVMAWSETDYDSYRVICYEGFLSLSAVLIEEGRFDLLGMALSHPYLIDWRPKGDGPATVTYRVFCQDIESFRRRKDRLNVKRLDLFADLLAETYLSSYPDLTSLNQADLVLFLRGQVVQDSNGWENWWPTTFANKGRSGVAELFARSESVSFFNSWAPKVFGPITVDEFKDRVAKLDQEFRGSWGGLMGPSIYNLANIKNLGSRP</sequence>
<dbReference type="Pfam" id="PF13676">
    <property type="entry name" value="TIR_2"/>
    <property type="match status" value="1"/>
</dbReference>
<reference evidence="2 3" key="1">
    <citation type="submission" date="2020-08" db="EMBL/GenBank/DDBJ databases">
        <title>Genomic Encyclopedia of Type Strains, Phase IV (KMG-IV): sequencing the most valuable type-strain genomes for metagenomic binning, comparative biology and taxonomic classification.</title>
        <authorList>
            <person name="Goeker M."/>
        </authorList>
    </citation>
    <scope>NUCLEOTIDE SEQUENCE [LARGE SCALE GENOMIC DNA]</scope>
    <source>
        <strain evidence="2 3">DSM 101535</strain>
    </source>
</reference>
<dbReference type="InterPro" id="IPR035897">
    <property type="entry name" value="Toll_tir_struct_dom_sf"/>
</dbReference>
<proteinExistence type="predicted"/>
<feature type="domain" description="SEFIR" evidence="1">
    <location>
        <begin position="8"/>
        <end position="144"/>
    </location>
</feature>
<dbReference type="InterPro" id="IPR000157">
    <property type="entry name" value="TIR_dom"/>
</dbReference>
<comment type="caution">
    <text evidence="2">The sequence shown here is derived from an EMBL/GenBank/DDBJ whole genome shotgun (WGS) entry which is preliminary data.</text>
</comment>
<evidence type="ECO:0000313" key="3">
    <source>
        <dbReference type="Proteomes" id="UP000560131"/>
    </source>
</evidence>
<dbReference type="PROSITE" id="PS51534">
    <property type="entry name" value="SEFIR"/>
    <property type="match status" value="1"/>
</dbReference>
<gene>
    <name evidence="2" type="ORF">FHS97_000933</name>
</gene>